<keyword evidence="2" id="KW-1185">Reference proteome</keyword>
<accession>A0ABQ9JBR0</accession>
<proteinExistence type="predicted"/>
<reference evidence="1" key="1">
    <citation type="journal article" date="2023" name="Insect Mol. Biol.">
        <title>Genome sequencing provides insights into the evolution of gene families encoding plant cell wall-degrading enzymes in longhorned beetles.</title>
        <authorList>
            <person name="Shin N.R."/>
            <person name="Okamura Y."/>
            <person name="Kirsch R."/>
            <person name="Pauchet Y."/>
        </authorList>
    </citation>
    <scope>NUCLEOTIDE SEQUENCE</scope>
    <source>
        <strain evidence="1">MMC_N1</strain>
    </source>
</reference>
<evidence type="ECO:0008006" key="3">
    <source>
        <dbReference type="Google" id="ProtNLM"/>
    </source>
</evidence>
<evidence type="ECO:0000313" key="1">
    <source>
        <dbReference type="EMBL" id="KAJ8975589.1"/>
    </source>
</evidence>
<organism evidence="1 2">
    <name type="scientific">Molorchus minor</name>
    <dbReference type="NCBI Taxonomy" id="1323400"/>
    <lineage>
        <taxon>Eukaryota</taxon>
        <taxon>Metazoa</taxon>
        <taxon>Ecdysozoa</taxon>
        <taxon>Arthropoda</taxon>
        <taxon>Hexapoda</taxon>
        <taxon>Insecta</taxon>
        <taxon>Pterygota</taxon>
        <taxon>Neoptera</taxon>
        <taxon>Endopterygota</taxon>
        <taxon>Coleoptera</taxon>
        <taxon>Polyphaga</taxon>
        <taxon>Cucujiformia</taxon>
        <taxon>Chrysomeloidea</taxon>
        <taxon>Cerambycidae</taxon>
        <taxon>Lamiinae</taxon>
        <taxon>Monochamini</taxon>
        <taxon>Molorchus</taxon>
    </lineage>
</organism>
<gene>
    <name evidence="1" type="ORF">NQ317_000018</name>
</gene>
<dbReference type="Proteomes" id="UP001162164">
    <property type="component" value="Unassembled WGS sequence"/>
</dbReference>
<comment type="caution">
    <text evidence="1">The sequence shown here is derived from an EMBL/GenBank/DDBJ whole genome shotgun (WGS) entry which is preliminary data.</text>
</comment>
<protein>
    <recommendedName>
        <fullName evidence="3">Ribosomal protein L14</fullName>
    </recommendedName>
</protein>
<evidence type="ECO:0000313" key="2">
    <source>
        <dbReference type="Proteomes" id="UP001162164"/>
    </source>
</evidence>
<sequence length="75" mass="8436">MCVNLDVNKKKGNVKIGTSRNRGQNRGNNFQLFKKSVFAISDSGFVFYASRRARIRSLGPLGQCGFLDRKKVARL</sequence>
<dbReference type="EMBL" id="JAPWTJ010000797">
    <property type="protein sequence ID" value="KAJ8975589.1"/>
    <property type="molecule type" value="Genomic_DNA"/>
</dbReference>
<name>A0ABQ9JBR0_9CUCU</name>